<keyword evidence="3" id="KW-0326">Glycosidase</keyword>
<dbReference type="InterPro" id="IPR013320">
    <property type="entry name" value="ConA-like_dom_sf"/>
</dbReference>
<comment type="caution">
    <text evidence="3">The sequence shown here is derived from an EMBL/GenBank/DDBJ whole genome shotgun (WGS) entry which is preliminary data.</text>
</comment>
<dbReference type="GO" id="GO:0016798">
    <property type="term" value="F:hydrolase activity, acting on glycosyl bonds"/>
    <property type="evidence" value="ECO:0007669"/>
    <property type="project" value="UniProtKB-KW"/>
</dbReference>
<dbReference type="EMBL" id="ML978121">
    <property type="protein sequence ID" value="KAF2104506.1"/>
    <property type="molecule type" value="Genomic_DNA"/>
</dbReference>
<dbReference type="AlphaFoldDB" id="A0A9P4IUG4"/>
<reference evidence="3" key="1">
    <citation type="journal article" date="2020" name="Stud. Mycol.">
        <title>101 Dothideomycetes genomes: a test case for predicting lifestyles and emergence of pathogens.</title>
        <authorList>
            <person name="Haridas S."/>
            <person name="Albert R."/>
            <person name="Binder M."/>
            <person name="Bloem J."/>
            <person name="Labutti K."/>
            <person name="Salamov A."/>
            <person name="Andreopoulos B."/>
            <person name="Baker S."/>
            <person name="Barry K."/>
            <person name="Bills G."/>
            <person name="Bluhm B."/>
            <person name="Cannon C."/>
            <person name="Castanera R."/>
            <person name="Culley D."/>
            <person name="Daum C."/>
            <person name="Ezra D."/>
            <person name="Gonzalez J."/>
            <person name="Henrissat B."/>
            <person name="Kuo A."/>
            <person name="Liang C."/>
            <person name="Lipzen A."/>
            <person name="Lutzoni F."/>
            <person name="Magnuson J."/>
            <person name="Mondo S."/>
            <person name="Nolan M."/>
            <person name="Ohm R."/>
            <person name="Pangilinan J."/>
            <person name="Park H.-J."/>
            <person name="Ramirez L."/>
            <person name="Alfaro M."/>
            <person name="Sun H."/>
            <person name="Tritt A."/>
            <person name="Yoshinaga Y."/>
            <person name="Zwiers L.-H."/>
            <person name="Turgeon B."/>
            <person name="Goodwin S."/>
            <person name="Spatafora J."/>
            <person name="Crous P."/>
            <person name="Grigoriev I."/>
        </authorList>
    </citation>
    <scope>NUCLEOTIDE SEQUENCE</scope>
    <source>
        <strain evidence="3">CBS 133067</strain>
    </source>
</reference>
<organism evidence="3 4">
    <name type="scientific">Rhizodiscina lignyota</name>
    <dbReference type="NCBI Taxonomy" id="1504668"/>
    <lineage>
        <taxon>Eukaryota</taxon>
        <taxon>Fungi</taxon>
        <taxon>Dikarya</taxon>
        <taxon>Ascomycota</taxon>
        <taxon>Pezizomycotina</taxon>
        <taxon>Dothideomycetes</taxon>
        <taxon>Pleosporomycetidae</taxon>
        <taxon>Aulographales</taxon>
        <taxon>Rhizodiscinaceae</taxon>
        <taxon>Rhizodiscina</taxon>
    </lineage>
</organism>
<dbReference type="PANTHER" id="PTHR34987">
    <property type="entry name" value="C, PUTATIVE (AFU_ORTHOLOGUE AFUA_3G02880)-RELATED"/>
    <property type="match status" value="1"/>
</dbReference>
<dbReference type="Gene3D" id="1.50.10.10">
    <property type="match status" value="1"/>
</dbReference>
<gene>
    <name evidence="3" type="ORF">NA57DRAFT_62996</name>
</gene>
<dbReference type="Pfam" id="PF17390">
    <property type="entry name" value="Bac_rhamnosid_C"/>
    <property type="match status" value="1"/>
</dbReference>
<dbReference type="Gene3D" id="2.60.420.10">
    <property type="entry name" value="Maltose phosphorylase, domain 3"/>
    <property type="match status" value="1"/>
</dbReference>
<keyword evidence="3" id="KW-0378">Hydrolase</keyword>
<evidence type="ECO:0000259" key="1">
    <source>
        <dbReference type="Pfam" id="PF17389"/>
    </source>
</evidence>
<protein>
    <submittedName>
        <fullName evidence="3">Six-hairpin glycosidase</fullName>
    </submittedName>
</protein>
<dbReference type="SUPFAM" id="SSF48208">
    <property type="entry name" value="Six-hairpin glycosidases"/>
    <property type="match status" value="1"/>
</dbReference>
<name>A0A9P4IUG4_9PEZI</name>
<feature type="domain" description="Alpha-L-rhamnosidase C-terminal" evidence="2">
    <location>
        <begin position="710"/>
        <end position="780"/>
    </location>
</feature>
<dbReference type="InterPro" id="IPR008928">
    <property type="entry name" value="6-hairpin_glycosidase_sf"/>
</dbReference>
<dbReference type="InterPro" id="IPR012341">
    <property type="entry name" value="6hp_glycosidase-like_sf"/>
</dbReference>
<sequence length="824" mass="89955">MLETNIYRGQKITLSPESPVVTLDYGTETGGFAHIDVDSLNGPTQIEFKFSEAFYGLNNPYSDGPWTFANGLSSTFSTETFNITKPGITTAYFIQGGFRWQTITLLPGSQSLTFRTVGVQSTVPKESPELLPAQFSASNELYGDIWKLGARCVQAACIPAYSAPSTWKVTSEGAYIVGQQPAVSSKSTDFNDLYELSFSTKIVRGGSGWSIGTTGSEFANGNYFVLTSDYPPSTFENTNRSLVPPNTLAFSYGWNLVNQTTLDTGPVIHRKISVDIHEGQWHRISTKMNNGSFSISIDGKEAATISLREYHQLYNPAPASVSGGPFGFGPFQDQIAYVKDVKVVASNGTTLYSNPMTSPDILFEYSVHELTDNVCLDGAKRDRLVWIGDFAHTARTLGTTTNRLYFIQGTVEFAFARQAPDGFVPISGAMGSRPAPGPVGGGAALTDYQIFFLNAAYAYYQYSGDLAWAKKYWPQMKRVVQGLYGFIDPSSGLMAGDGSYFIGPANGTAVTSLFTWSLHHMSEIATVLDDSAAASNFTAVADSLSKAVQSQLWSDSLGTFALALNNKTDFGVTGIALSILSGIANEAQAITSIQKALPKLYNKIGYNDQSNTDPSTHISPNTNGFLLEAIMLTASTYSHNDGILAAQLAEPAALLLDGMWRNMVVQDQYYSGATWEYMNANGTPGLDRYTSLSHPWGSAPSYVLPQYVLGLQATEPGWKKWTLRPFVWSFGLDWVKGKSETPYGSIVASWRVDGTRLEVIVSSPEETEGTIALPVSVSSYVLNGKSITATKTSVVNHNIFHIVSRMMYFEYVYRSRVRRKVKVR</sequence>
<dbReference type="InterPro" id="IPR035396">
    <property type="entry name" value="Bac_rhamnosid6H"/>
</dbReference>
<evidence type="ECO:0000313" key="4">
    <source>
        <dbReference type="Proteomes" id="UP000799772"/>
    </source>
</evidence>
<dbReference type="OrthoDB" id="3936424at2759"/>
<dbReference type="Proteomes" id="UP000799772">
    <property type="component" value="Unassembled WGS sequence"/>
</dbReference>
<feature type="domain" description="Alpha-L-rhamnosidase six-hairpin glycosidase" evidence="1">
    <location>
        <begin position="373"/>
        <end position="599"/>
    </location>
</feature>
<dbReference type="InterPro" id="IPR035398">
    <property type="entry name" value="Bac_rhamnosid_C"/>
</dbReference>
<accession>A0A9P4IUG4</accession>
<evidence type="ECO:0000259" key="2">
    <source>
        <dbReference type="Pfam" id="PF17390"/>
    </source>
</evidence>
<dbReference type="Gene3D" id="2.60.120.560">
    <property type="entry name" value="Exo-inulinase, domain 1"/>
    <property type="match status" value="1"/>
</dbReference>
<dbReference type="GO" id="GO:0005975">
    <property type="term" value="P:carbohydrate metabolic process"/>
    <property type="evidence" value="ECO:0007669"/>
    <property type="project" value="InterPro"/>
</dbReference>
<proteinExistence type="predicted"/>
<dbReference type="Pfam" id="PF17389">
    <property type="entry name" value="Bac_rhamnosid6H"/>
    <property type="match status" value="1"/>
</dbReference>
<dbReference type="PANTHER" id="PTHR34987:SF4">
    <property type="entry name" value="ALPHA-L-RHAMNOSIDASE C-TERMINAL DOMAIN-CONTAINING PROTEIN"/>
    <property type="match status" value="1"/>
</dbReference>
<keyword evidence="4" id="KW-1185">Reference proteome</keyword>
<evidence type="ECO:0000313" key="3">
    <source>
        <dbReference type="EMBL" id="KAF2104506.1"/>
    </source>
</evidence>
<dbReference type="SUPFAM" id="SSF49899">
    <property type="entry name" value="Concanavalin A-like lectins/glucanases"/>
    <property type="match status" value="1"/>
</dbReference>